<evidence type="ECO:0000256" key="5">
    <source>
        <dbReference type="SAM" id="MobiDB-lite"/>
    </source>
</evidence>
<keyword evidence="7" id="KW-1185">Reference proteome</keyword>
<comment type="subcellular location">
    <subcellularLocation>
        <location evidence="1 4">Nucleus</location>
    </subcellularLocation>
</comment>
<dbReference type="Proteomes" id="UP000703661">
    <property type="component" value="Unassembled WGS sequence"/>
</dbReference>
<dbReference type="GO" id="GO:0006383">
    <property type="term" value="P:transcription by RNA polymerase III"/>
    <property type="evidence" value="ECO:0007669"/>
    <property type="project" value="UniProtKB-UniRule"/>
</dbReference>
<accession>A0A9P6MWF8</accession>
<dbReference type="AlphaFoldDB" id="A0A9P6MWF8"/>
<dbReference type="PIRSF" id="PIRSF000777">
    <property type="entry name" value="RNA_polIII_C31"/>
    <property type="match status" value="1"/>
</dbReference>
<feature type="compositionally biased region" description="Gly residues" evidence="5">
    <location>
        <begin position="1"/>
        <end position="20"/>
    </location>
</feature>
<dbReference type="PANTHER" id="PTHR15367:SF2">
    <property type="entry name" value="DNA-DIRECTED RNA POLYMERASE III SUBUNIT"/>
    <property type="match status" value="1"/>
</dbReference>
<evidence type="ECO:0000256" key="4">
    <source>
        <dbReference type="PIRNR" id="PIRNR000777"/>
    </source>
</evidence>
<keyword evidence="3 4" id="KW-0539">Nucleus</keyword>
<dbReference type="GO" id="GO:0005666">
    <property type="term" value="C:RNA polymerase III complex"/>
    <property type="evidence" value="ECO:0007669"/>
    <property type="project" value="UniProtKB-UniRule"/>
</dbReference>
<proteinExistence type="inferred from homology"/>
<feature type="region of interest" description="Disordered" evidence="5">
    <location>
        <begin position="1"/>
        <end position="25"/>
    </location>
</feature>
<reference evidence="6" key="1">
    <citation type="journal article" date="2020" name="Fungal Divers.">
        <title>Resolving the Mortierellaceae phylogeny through synthesis of multi-gene phylogenetics and phylogenomics.</title>
        <authorList>
            <person name="Vandepol N."/>
            <person name="Liber J."/>
            <person name="Desiro A."/>
            <person name="Na H."/>
            <person name="Kennedy M."/>
            <person name="Barry K."/>
            <person name="Grigoriev I.V."/>
            <person name="Miller A.N."/>
            <person name="O'Donnell K."/>
            <person name="Stajich J.E."/>
            <person name="Bonito G."/>
        </authorList>
    </citation>
    <scope>NUCLEOTIDE SEQUENCE</scope>
    <source>
        <strain evidence="6">NRRL 2769</strain>
    </source>
</reference>
<evidence type="ECO:0000313" key="7">
    <source>
        <dbReference type="Proteomes" id="UP000703661"/>
    </source>
</evidence>
<sequence>MSRGGGRGGGGGRGRGGGTPGITMFGPDAIQATFKNPGETYPDIVLPVARPASDEEGVMFIAMKKLQDTLYSSPYYLTEPKKPGTIVRYTDRYHTDRAATRPKLETIKASCQARHRLDKLGENEEDDEADEEIDPETGLPKKTGDGDDDVEEEDYEDEEDAEGNDYNDTYFDNGENDVDLDMDEDAVEY</sequence>
<protein>
    <recommendedName>
        <fullName evidence="4">DNA-directed RNA polymerase III subunit</fullName>
    </recommendedName>
</protein>
<feature type="compositionally biased region" description="Acidic residues" evidence="5">
    <location>
        <begin position="123"/>
        <end position="135"/>
    </location>
</feature>
<comment type="caution">
    <text evidence="6">The sequence shown here is derived from an EMBL/GenBank/DDBJ whole genome shotgun (WGS) entry which is preliminary data.</text>
</comment>
<evidence type="ECO:0000256" key="1">
    <source>
        <dbReference type="ARBA" id="ARBA00004123"/>
    </source>
</evidence>
<evidence type="ECO:0000256" key="2">
    <source>
        <dbReference type="ARBA" id="ARBA00008352"/>
    </source>
</evidence>
<feature type="compositionally biased region" description="Acidic residues" evidence="5">
    <location>
        <begin position="146"/>
        <end position="165"/>
    </location>
</feature>
<evidence type="ECO:0000313" key="6">
    <source>
        <dbReference type="EMBL" id="KAG0015105.1"/>
    </source>
</evidence>
<dbReference type="InterPro" id="IPR024661">
    <property type="entry name" value="RNA_pol_III_Rpc31"/>
</dbReference>
<name>A0A9P6MWF8_9FUNG</name>
<feature type="compositionally biased region" description="Basic and acidic residues" evidence="5">
    <location>
        <begin position="97"/>
        <end position="106"/>
    </location>
</feature>
<feature type="compositionally biased region" description="Acidic residues" evidence="5">
    <location>
        <begin position="174"/>
        <end position="189"/>
    </location>
</feature>
<gene>
    <name evidence="6" type="ORF">BGZ80_010042</name>
</gene>
<evidence type="ECO:0000256" key="3">
    <source>
        <dbReference type="ARBA" id="ARBA00023242"/>
    </source>
</evidence>
<comment type="similarity">
    <text evidence="2 4">Belongs to the eukaryotic RPC7 RNA polymerase subunit family.</text>
</comment>
<dbReference type="EMBL" id="JAAAID010000659">
    <property type="protein sequence ID" value="KAG0015105.1"/>
    <property type="molecule type" value="Genomic_DNA"/>
</dbReference>
<comment type="function">
    <text evidence="4">DNA-dependent RNA polymerase catalyzes the transcription of DNA into RNA using the four ribonucleoside triphosphates as substrates. Specific peripheric component of RNA polymerase III which synthesizes small RNAs, such as 5S rRNA and tRNAs.</text>
</comment>
<feature type="region of interest" description="Disordered" evidence="5">
    <location>
        <begin position="97"/>
        <end position="189"/>
    </location>
</feature>
<comment type="subunit">
    <text evidence="4">Component of the RNA polymerase III (Pol III) complex.</text>
</comment>
<organism evidence="6 7">
    <name type="scientific">Entomortierella chlamydospora</name>
    <dbReference type="NCBI Taxonomy" id="101097"/>
    <lineage>
        <taxon>Eukaryota</taxon>
        <taxon>Fungi</taxon>
        <taxon>Fungi incertae sedis</taxon>
        <taxon>Mucoromycota</taxon>
        <taxon>Mortierellomycotina</taxon>
        <taxon>Mortierellomycetes</taxon>
        <taxon>Mortierellales</taxon>
        <taxon>Mortierellaceae</taxon>
        <taxon>Entomortierella</taxon>
    </lineage>
</organism>
<dbReference type="PANTHER" id="PTHR15367">
    <property type="entry name" value="DNA-DIRECTED RNA POLYMERASE III"/>
    <property type="match status" value="1"/>
</dbReference>
<dbReference type="Pfam" id="PF11705">
    <property type="entry name" value="RNA_pol_3_Rpc31"/>
    <property type="match status" value="1"/>
</dbReference>